<evidence type="ECO:0000259" key="8">
    <source>
        <dbReference type="Pfam" id="PF00535"/>
    </source>
</evidence>
<accession>A0ABC9U362</accession>
<dbReference type="InterPro" id="IPR050256">
    <property type="entry name" value="Glycosyltransferase_2"/>
</dbReference>
<dbReference type="Proteomes" id="UP000016491">
    <property type="component" value="Unassembled WGS sequence"/>
</dbReference>
<evidence type="ECO:0000256" key="4">
    <source>
        <dbReference type="ARBA" id="ARBA00022692"/>
    </source>
</evidence>
<dbReference type="GO" id="GO:0016020">
    <property type="term" value="C:membrane"/>
    <property type="evidence" value="ECO:0007669"/>
    <property type="project" value="UniProtKB-SubCell"/>
</dbReference>
<dbReference type="CDD" id="cd04187">
    <property type="entry name" value="DPM1_like_bac"/>
    <property type="match status" value="1"/>
</dbReference>
<keyword evidence="4 7" id="KW-0812">Transmembrane</keyword>
<gene>
    <name evidence="9" type="ORF">CLOSYM_00349</name>
</gene>
<evidence type="ECO:0000256" key="5">
    <source>
        <dbReference type="ARBA" id="ARBA00022989"/>
    </source>
</evidence>
<evidence type="ECO:0000313" key="10">
    <source>
        <dbReference type="Proteomes" id="UP000016491"/>
    </source>
</evidence>
<protein>
    <submittedName>
        <fullName evidence="9">Glycosyltransferase, group 2 family protein</fullName>
    </submittedName>
</protein>
<dbReference type="InterPro" id="IPR029044">
    <property type="entry name" value="Nucleotide-diphossugar_trans"/>
</dbReference>
<reference evidence="9 10" key="1">
    <citation type="submission" date="2013-07" db="EMBL/GenBank/DDBJ databases">
        <authorList>
            <person name="Weinstock G."/>
            <person name="Sodergren E."/>
            <person name="Wylie T."/>
            <person name="Fulton L."/>
            <person name="Fulton R."/>
            <person name="Fronick C."/>
            <person name="O'Laughlin M."/>
            <person name="Godfrey J."/>
            <person name="Miner T."/>
            <person name="Herter B."/>
            <person name="Appelbaum E."/>
            <person name="Cordes M."/>
            <person name="Lek S."/>
            <person name="Wollam A."/>
            <person name="Pepin K.H."/>
            <person name="Palsikar V.B."/>
            <person name="Mitreva M."/>
            <person name="Wilson R.K."/>
        </authorList>
    </citation>
    <scope>NUCLEOTIDE SEQUENCE [LARGE SCALE GENOMIC DNA]</scope>
    <source>
        <strain evidence="9 10">ATCC 14940</strain>
    </source>
</reference>
<sequence>MTRRNDKTMKKISIIISVYNEEEALEEFYRVSCPVFEALSWDYELIFVNDGSADGSLSILRRFAEENSKVKVINFSRNFGHEAAMLAGLDYSTGDGLVCMDADLQHPPECVEQIIAGFEEGYEVINMVRTRNRSAGFIKNLTSSAFYKLINKISDVKLEANASDFFAMTEPAAKVLRENYREKVRFLRGYVQNIGFNRCNIEYEARPRVAGESKYSLRKLFKFSINTILCFSDLPLKLGIYSGMFVGFLGLIVMVDTIYEWAVHGTPNGYATIVVLLCFMFAMLFVVVGIIGEYIAILFTELKDRPIYIVKDTENIPSGSGCGPLENIDRAKRDET</sequence>
<evidence type="ECO:0000256" key="3">
    <source>
        <dbReference type="ARBA" id="ARBA00022679"/>
    </source>
</evidence>
<dbReference type="SUPFAM" id="SSF53448">
    <property type="entry name" value="Nucleotide-diphospho-sugar transferases"/>
    <property type="match status" value="1"/>
</dbReference>
<evidence type="ECO:0000256" key="6">
    <source>
        <dbReference type="ARBA" id="ARBA00023136"/>
    </source>
</evidence>
<keyword evidence="6 7" id="KW-0472">Membrane</keyword>
<dbReference type="GO" id="GO:0016757">
    <property type="term" value="F:glycosyltransferase activity"/>
    <property type="evidence" value="ECO:0007669"/>
    <property type="project" value="UniProtKB-KW"/>
</dbReference>
<dbReference type="Pfam" id="PF00535">
    <property type="entry name" value="Glycos_transf_2"/>
    <property type="match status" value="1"/>
</dbReference>
<organism evidence="9 10">
    <name type="scientific">[Clostridium] symbiosum ATCC 14940</name>
    <dbReference type="NCBI Taxonomy" id="411472"/>
    <lineage>
        <taxon>Bacteria</taxon>
        <taxon>Bacillati</taxon>
        <taxon>Bacillota</taxon>
        <taxon>Clostridia</taxon>
        <taxon>Lachnospirales</taxon>
        <taxon>Lachnospiraceae</taxon>
        <taxon>Otoolea</taxon>
    </lineage>
</organism>
<comment type="caution">
    <text evidence="9">The sequence shown here is derived from an EMBL/GenBank/DDBJ whole genome shotgun (WGS) entry which is preliminary data.</text>
</comment>
<dbReference type="EMBL" id="AWSU01000028">
    <property type="protein sequence ID" value="ERI80373.1"/>
    <property type="molecule type" value="Genomic_DNA"/>
</dbReference>
<evidence type="ECO:0000256" key="7">
    <source>
        <dbReference type="SAM" id="Phobius"/>
    </source>
</evidence>
<proteinExistence type="predicted"/>
<dbReference type="PANTHER" id="PTHR48090">
    <property type="entry name" value="UNDECAPRENYL-PHOSPHATE 4-DEOXY-4-FORMAMIDO-L-ARABINOSE TRANSFERASE-RELATED"/>
    <property type="match status" value="1"/>
</dbReference>
<keyword evidence="5 7" id="KW-1133">Transmembrane helix</keyword>
<evidence type="ECO:0000256" key="2">
    <source>
        <dbReference type="ARBA" id="ARBA00022676"/>
    </source>
</evidence>
<keyword evidence="3" id="KW-0808">Transferase</keyword>
<feature type="domain" description="Glycosyltransferase 2-like" evidence="8">
    <location>
        <begin position="13"/>
        <end position="163"/>
    </location>
</feature>
<comment type="subcellular location">
    <subcellularLocation>
        <location evidence="1">Membrane</location>
        <topology evidence="1">Multi-pass membrane protein</topology>
    </subcellularLocation>
</comment>
<dbReference type="Gene3D" id="3.90.550.10">
    <property type="entry name" value="Spore Coat Polysaccharide Biosynthesis Protein SpsA, Chain A"/>
    <property type="match status" value="1"/>
</dbReference>
<dbReference type="PANTHER" id="PTHR48090:SF1">
    <property type="entry name" value="PROPHAGE BACTOPRENOL GLUCOSYL TRANSFERASE HOMOLOG"/>
    <property type="match status" value="1"/>
</dbReference>
<feature type="transmembrane region" description="Helical" evidence="7">
    <location>
        <begin position="271"/>
        <end position="299"/>
    </location>
</feature>
<keyword evidence="2" id="KW-0328">Glycosyltransferase</keyword>
<dbReference type="AlphaFoldDB" id="A0ABC9U362"/>
<evidence type="ECO:0000256" key="1">
    <source>
        <dbReference type="ARBA" id="ARBA00004141"/>
    </source>
</evidence>
<dbReference type="InterPro" id="IPR001173">
    <property type="entry name" value="Glyco_trans_2-like"/>
</dbReference>
<name>A0ABC9U362_CLOSY</name>
<feature type="transmembrane region" description="Helical" evidence="7">
    <location>
        <begin position="238"/>
        <end position="259"/>
    </location>
</feature>
<evidence type="ECO:0000313" key="9">
    <source>
        <dbReference type="EMBL" id="ERI80373.1"/>
    </source>
</evidence>